<dbReference type="RefSeq" id="XP_024583607.1">
    <property type="nucleotide sequence ID" value="XM_024718183.1"/>
</dbReference>
<accession>A0A0P1AXS6</accession>
<evidence type="ECO:0000313" key="2">
    <source>
        <dbReference type="Proteomes" id="UP000054928"/>
    </source>
</evidence>
<dbReference type="Proteomes" id="UP000054928">
    <property type="component" value="Unassembled WGS sequence"/>
</dbReference>
<dbReference type="AlphaFoldDB" id="A0A0P1AXS6"/>
<dbReference type="EMBL" id="CCYD01002371">
    <property type="protein sequence ID" value="CEG47238.1"/>
    <property type="molecule type" value="Genomic_DNA"/>
</dbReference>
<organism evidence="1 2">
    <name type="scientific">Plasmopara halstedii</name>
    <name type="common">Downy mildew of sunflower</name>
    <dbReference type="NCBI Taxonomy" id="4781"/>
    <lineage>
        <taxon>Eukaryota</taxon>
        <taxon>Sar</taxon>
        <taxon>Stramenopiles</taxon>
        <taxon>Oomycota</taxon>
        <taxon>Peronosporomycetes</taxon>
        <taxon>Peronosporales</taxon>
        <taxon>Peronosporaceae</taxon>
        <taxon>Plasmopara</taxon>
    </lineage>
</organism>
<reference evidence="2" key="1">
    <citation type="submission" date="2014-09" db="EMBL/GenBank/DDBJ databases">
        <authorList>
            <person name="Sharma Rahul"/>
            <person name="Thines Marco"/>
        </authorList>
    </citation>
    <scope>NUCLEOTIDE SEQUENCE [LARGE SCALE GENOMIC DNA]</scope>
</reference>
<protein>
    <submittedName>
        <fullName evidence="1">Uncharacterized protein</fullName>
    </submittedName>
</protein>
<proteinExistence type="predicted"/>
<sequence length="57" mass="6466">MSLSPRLFYFSMSSPALKQQTRHKAALNRLHRLMGKKTLIHSCNKVTPELHSDLSAS</sequence>
<dbReference type="GeneID" id="36398940"/>
<evidence type="ECO:0000313" key="1">
    <source>
        <dbReference type="EMBL" id="CEG47238.1"/>
    </source>
</evidence>
<name>A0A0P1AXS6_PLAHL</name>
<keyword evidence="2" id="KW-1185">Reference proteome</keyword>